<reference evidence="1 2" key="1">
    <citation type="journal article" date="2021" name="J. Hered.">
        <title>A chromosome-level genome assembly of the parasitoid wasp, Cotesia glomerata (Hymenoptera: Braconidae).</title>
        <authorList>
            <person name="Pinto B.J."/>
            <person name="Weis J.J."/>
            <person name="Gamble T."/>
            <person name="Ode P.J."/>
            <person name="Paul R."/>
            <person name="Zaspel J.M."/>
        </authorList>
    </citation>
    <scope>NUCLEOTIDE SEQUENCE [LARGE SCALE GENOMIC DNA]</scope>
    <source>
        <strain evidence="1">CgM1</strain>
    </source>
</reference>
<evidence type="ECO:0000313" key="1">
    <source>
        <dbReference type="EMBL" id="KAH0567705.1"/>
    </source>
</evidence>
<proteinExistence type="predicted"/>
<dbReference type="Proteomes" id="UP000826195">
    <property type="component" value="Unassembled WGS sequence"/>
</dbReference>
<sequence length="212" mass="24503">MRRGAWCGQHAAALLYSPKLHFTLLPNPLIGVSRKGAVSTGEYYKTTPYTFRGAIREAYSELASFYLHLYLPKNRGELVAVVSYHNLISFGGDVKEKIVGRLVSQVAFRYKRVMVCLGRQSQQKRDGKSLQWQIRAECSRRTQRKGKMSPKGCKSEKIIRKMQKEIRFCEDVVVVISLQLPQLQFDNIFNFVKERKTKRSITEINELRVEIK</sequence>
<name>A0AAV7J4S1_COTGL</name>
<dbReference type="EMBL" id="JAHXZJ010000001">
    <property type="protein sequence ID" value="KAH0567705.1"/>
    <property type="molecule type" value="Genomic_DNA"/>
</dbReference>
<dbReference type="AlphaFoldDB" id="A0AAV7J4S1"/>
<comment type="caution">
    <text evidence="1">The sequence shown here is derived from an EMBL/GenBank/DDBJ whole genome shotgun (WGS) entry which is preliminary data.</text>
</comment>
<organism evidence="1 2">
    <name type="scientific">Cotesia glomerata</name>
    <name type="common">Lepidopteran parasitic wasp</name>
    <name type="synonym">Apanteles glomeratus</name>
    <dbReference type="NCBI Taxonomy" id="32391"/>
    <lineage>
        <taxon>Eukaryota</taxon>
        <taxon>Metazoa</taxon>
        <taxon>Ecdysozoa</taxon>
        <taxon>Arthropoda</taxon>
        <taxon>Hexapoda</taxon>
        <taxon>Insecta</taxon>
        <taxon>Pterygota</taxon>
        <taxon>Neoptera</taxon>
        <taxon>Endopterygota</taxon>
        <taxon>Hymenoptera</taxon>
        <taxon>Apocrita</taxon>
        <taxon>Ichneumonoidea</taxon>
        <taxon>Braconidae</taxon>
        <taxon>Microgastrinae</taxon>
        <taxon>Cotesia</taxon>
    </lineage>
</organism>
<gene>
    <name evidence="1" type="ORF">KQX54_012012</name>
</gene>
<evidence type="ECO:0000313" key="2">
    <source>
        <dbReference type="Proteomes" id="UP000826195"/>
    </source>
</evidence>
<keyword evidence="2" id="KW-1185">Reference proteome</keyword>
<evidence type="ECO:0008006" key="3">
    <source>
        <dbReference type="Google" id="ProtNLM"/>
    </source>
</evidence>
<accession>A0AAV7J4S1</accession>
<protein>
    <recommendedName>
        <fullName evidence="3">Ribosomal protein S3</fullName>
    </recommendedName>
</protein>